<name>A0ABM7NZW1_9BACT</name>
<reference evidence="1 2" key="1">
    <citation type="journal article" date="2022" name="Int. J. Syst. Evol. Microbiol.">
        <title>Prevotella herbatica sp. nov., a plant polysaccharide-decomposing anaerobic bacterium isolated from a methanogenic reactor.</title>
        <authorList>
            <person name="Uek A."/>
            <person name="Tonouchi A."/>
            <person name="Kaku N."/>
            <person name="Ueki K."/>
        </authorList>
    </citation>
    <scope>NUCLEOTIDE SEQUENCE [LARGE SCALE GENOMIC DNA]</scope>
    <source>
        <strain evidence="1 2">WR041</strain>
    </source>
</reference>
<dbReference type="PROSITE" id="PS51257">
    <property type="entry name" value="PROKAR_LIPOPROTEIN"/>
    <property type="match status" value="1"/>
</dbReference>
<dbReference type="Proteomes" id="UP001319045">
    <property type="component" value="Chromosome"/>
</dbReference>
<dbReference type="EMBL" id="AP024484">
    <property type="protein sequence ID" value="BCS86036.1"/>
    <property type="molecule type" value="Genomic_DNA"/>
</dbReference>
<dbReference type="RefSeq" id="WP_207153630.1">
    <property type="nucleotide sequence ID" value="NZ_AP024484.1"/>
</dbReference>
<keyword evidence="2" id="KW-1185">Reference proteome</keyword>
<accession>A0ABM7NZW1</accession>
<organism evidence="1 2">
    <name type="scientific">Prevotella herbatica</name>
    <dbReference type="NCBI Taxonomy" id="2801997"/>
    <lineage>
        <taxon>Bacteria</taxon>
        <taxon>Pseudomonadati</taxon>
        <taxon>Bacteroidota</taxon>
        <taxon>Bacteroidia</taxon>
        <taxon>Bacteroidales</taxon>
        <taxon>Prevotellaceae</taxon>
        <taxon>Prevotella</taxon>
    </lineage>
</organism>
<protein>
    <submittedName>
        <fullName evidence="1">DUF4230 domain-containing protein</fullName>
    </submittedName>
</protein>
<gene>
    <name evidence="1" type="ORF">prwr041_19290</name>
</gene>
<dbReference type="Pfam" id="PF14014">
    <property type="entry name" value="DUF4230"/>
    <property type="match status" value="1"/>
</dbReference>
<dbReference type="InterPro" id="IPR025324">
    <property type="entry name" value="DUF4230"/>
</dbReference>
<evidence type="ECO:0000313" key="2">
    <source>
        <dbReference type="Proteomes" id="UP001319045"/>
    </source>
</evidence>
<evidence type="ECO:0000313" key="1">
    <source>
        <dbReference type="EMBL" id="BCS86036.1"/>
    </source>
</evidence>
<sequence>MKHKATLIVMMAITLLASCNRNKTDETAKQVDTIPEMVMHIQKCSRLYTAEYTFHKIITHQDKKTIKASLFKTDMSFDIPMSERKIAIPMDATVKAYIDFSNFSEKNITKYGNKIEITLPDPRIIMTSSKINHEDIKKDVSLMRSNFSDDELLSYEKQGRDQIIKAIPQTDILERAKMNAANNIIPMIKLMGYDEKNITINFRKDFSNNINNLIDKTTIEHGK</sequence>
<proteinExistence type="predicted"/>